<reference evidence="2 3" key="1">
    <citation type="submission" date="2024-07" db="EMBL/GenBank/DDBJ databases">
        <authorList>
            <person name="Akdeniz Z."/>
        </authorList>
    </citation>
    <scope>NUCLEOTIDE SEQUENCE [LARGE SCALE GENOMIC DNA]</scope>
</reference>
<keyword evidence="3" id="KW-1185">Reference proteome</keyword>
<evidence type="ECO:0000313" key="3">
    <source>
        <dbReference type="Proteomes" id="UP001642409"/>
    </source>
</evidence>
<comment type="caution">
    <text evidence="2">The sequence shown here is derived from an EMBL/GenBank/DDBJ whole genome shotgun (WGS) entry which is preliminary data.</text>
</comment>
<gene>
    <name evidence="2" type="ORF">HINF_LOCUS12470</name>
</gene>
<feature type="region of interest" description="Disordered" evidence="1">
    <location>
        <begin position="86"/>
        <end position="120"/>
    </location>
</feature>
<dbReference type="EMBL" id="CAXDID020000028">
    <property type="protein sequence ID" value="CAL5992207.1"/>
    <property type="molecule type" value="Genomic_DNA"/>
</dbReference>
<accession>A0ABP1HDZ0</accession>
<proteinExistence type="predicted"/>
<organism evidence="2 3">
    <name type="scientific">Hexamita inflata</name>
    <dbReference type="NCBI Taxonomy" id="28002"/>
    <lineage>
        <taxon>Eukaryota</taxon>
        <taxon>Metamonada</taxon>
        <taxon>Diplomonadida</taxon>
        <taxon>Hexamitidae</taxon>
        <taxon>Hexamitinae</taxon>
        <taxon>Hexamita</taxon>
    </lineage>
</organism>
<dbReference type="Proteomes" id="UP001642409">
    <property type="component" value="Unassembled WGS sequence"/>
</dbReference>
<protein>
    <submittedName>
        <fullName evidence="2">Hypothetical_protein</fullName>
    </submittedName>
</protein>
<sequence>MQPNHNQYIQRTIDDLLLIHESDDQLDKNLRASMLLAKVENQDKDTLIFALLEQYSQIRSQMSHAVQKLDEYKQVFTQYIQSREVESHPPIMSRSRTRVADPEAQFQSSQTSSNQLDTLVPPNSQYRAPEVREAALDTLVPPVKAQSPELVPVKSEKQIIPNPAQIQQFLNKQLQQKLISVQKFRDLQDILQSALAQKSKYIVQLSSVHQFKSQYYQFLSLYKFNQNEYELVYGQTEKRINVQEIKFKNLVRIEFGGKIADCANLDEAVGFY</sequence>
<evidence type="ECO:0000256" key="1">
    <source>
        <dbReference type="SAM" id="MobiDB-lite"/>
    </source>
</evidence>
<feature type="compositionally biased region" description="Polar residues" evidence="1">
    <location>
        <begin position="105"/>
        <end position="120"/>
    </location>
</feature>
<name>A0ABP1HDZ0_9EUKA</name>
<evidence type="ECO:0000313" key="2">
    <source>
        <dbReference type="EMBL" id="CAL5992207.1"/>
    </source>
</evidence>